<dbReference type="Gene3D" id="3.90.1140.10">
    <property type="entry name" value="Cyclic phosphodiesterase"/>
    <property type="match status" value="1"/>
</dbReference>
<dbReference type="EMBL" id="BARU01010332">
    <property type="protein sequence ID" value="GAH32166.1"/>
    <property type="molecule type" value="Genomic_DNA"/>
</dbReference>
<dbReference type="SUPFAM" id="SSF55144">
    <property type="entry name" value="LigT-like"/>
    <property type="match status" value="1"/>
</dbReference>
<reference evidence="1" key="1">
    <citation type="journal article" date="2014" name="Front. Microbiol.">
        <title>High frequency of phylogenetically diverse reductive dehalogenase-homologous genes in deep subseafloor sedimentary metagenomes.</title>
        <authorList>
            <person name="Kawai M."/>
            <person name="Futagami T."/>
            <person name="Toyoda A."/>
            <person name="Takaki Y."/>
            <person name="Nishi S."/>
            <person name="Hori S."/>
            <person name="Arai W."/>
            <person name="Tsubouchi T."/>
            <person name="Morono Y."/>
            <person name="Uchiyama I."/>
            <person name="Ito T."/>
            <person name="Fujiyama A."/>
            <person name="Inagaki F."/>
            <person name="Takami H."/>
        </authorList>
    </citation>
    <scope>NUCLEOTIDE SEQUENCE</scope>
    <source>
        <strain evidence="1">Expedition CK06-06</strain>
    </source>
</reference>
<dbReference type="Pfam" id="PF13563">
    <property type="entry name" value="2_5_RNA_ligase2"/>
    <property type="match status" value="1"/>
</dbReference>
<proteinExistence type="predicted"/>
<accession>X1EFT3</accession>
<gene>
    <name evidence="1" type="ORF">S03H2_19729</name>
</gene>
<sequence>MHTLARIAIDVVLLPSGEMTDYAVEANRELLKTFDNKIILNYENCLPHISLAMGCIDEKDIPDIEKILRDIAEQHSFRELRVVDIRAETIPTGKKVSGFKIEKTKELQLLHEEVMQKLAPYLTYDVIIDMVFSPPEVEEATLFWIRSYPEKSSFENFSPHITIGFGEIDKVEVPIKFAASKLALCHLGNYCTCRKVLVSTELGS</sequence>
<dbReference type="InterPro" id="IPR009097">
    <property type="entry name" value="Cyclic_Pdiesterase"/>
</dbReference>
<organism evidence="1">
    <name type="scientific">marine sediment metagenome</name>
    <dbReference type="NCBI Taxonomy" id="412755"/>
    <lineage>
        <taxon>unclassified sequences</taxon>
        <taxon>metagenomes</taxon>
        <taxon>ecological metagenomes</taxon>
    </lineage>
</organism>
<comment type="caution">
    <text evidence="1">The sequence shown here is derived from an EMBL/GenBank/DDBJ whole genome shotgun (WGS) entry which is preliminary data.</text>
</comment>
<name>X1EFT3_9ZZZZ</name>
<dbReference type="AlphaFoldDB" id="X1EFT3"/>
<protein>
    <recommendedName>
        <fullName evidence="2">Phosphoesterase HXTX domain-containing protein</fullName>
    </recommendedName>
</protein>
<evidence type="ECO:0000313" key="1">
    <source>
        <dbReference type="EMBL" id="GAH32166.1"/>
    </source>
</evidence>
<evidence type="ECO:0008006" key="2">
    <source>
        <dbReference type="Google" id="ProtNLM"/>
    </source>
</evidence>